<dbReference type="SMART" id="SM00025">
    <property type="entry name" value="Pumilio"/>
    <property type="match status" value="4"/>
</dbReference>
<dbReference type="InterPro" id="IPR033133">
    <property type="entry name" value="PUM-HD"/>
</dbReference>
<dbReference type="InterPro" id="IPR040059">
    <property type="entry name" value="PUM3"/>
</dbReference>
<gene>
    <name evidence="5" type="ORF">BJ322DRAFT_1047963</name>
</gene>
<dbReference type="PANTHER" id="PTHR13389:SF0">
    <property type="entry name" value="PUMILIO HOMOLOG 3"/>
    <property type="match status" value="1"/>
</dbReference>
<reference evidence="5" key="2">
    <citation type="submission" date="2020-11" db="EMBL/GenBank/DDBJ databases">
        <authorList>
            <consortium name="DOE Joint Genome Institute"/>
            <person name="Kuo A."/>
            <person name="Miyauchi S."/>
            <person name="Kiss E."/>
            <person name="Drula E."/>
            <person name="Kohler A."/>
            <person name="Sanchez-Garcia M."/>
            <person name="Andreopoulos B."/>
            <person name="Barry K.W."/>
            <person name="Bonito G."/>
            <person name="Buee M."/>
            <person name="Carver A."/>
            <person name="Chen C."/>
            <person name="Cichocki N."/>
            <person name="Clum A."/>
            <person name="Culley D."/>
            <person name="Crous P.W."/>
            <person name="Fauchery L."/>
            <person name="Girlanda M."/>
            <person name="Hayes R."/>
            <person name="Keri Z."/>
            <person name="Labutti K."/>
            <person name="Lipzen A."/>
            <person name="Lombard V."/>
            <person name="Magnuson J."/>
            <person name="Maillard F."/>
            <person name="Morin E."/>
            <person name="Murat C."/>
            <person name="Nolan M."/>
            <person name="Ohm R."/>
            <person name="Pangilinan J."/>
            <person name="Pereira M."/>
            <person name="Perotto S."/>
            <person name="Peter M."/>
            <person name="Riley R."/>
            <person name="Sitrit Y."/>
            <person name="Stielow B."/>
            <person name="Szollosi G."/>
            <person name="Zifcakova L."/>
            <person name="Stursova M."/>
            <person name="Spatafora J.W."/>
            <person name="Tedersoo L."/>
            <person name="Vaario L.-M."/>
            <person name="Yamada A."/>
            <person name="Yan M."/>
            <person name="Wang P."/>
            <person name="Xu J."/>
            <person name="Bruns T."/>
            <person name="Baldrian P."/>
            <person name="Vilgalys R."/>
            <person name="Henrissat B."/>
            <person name="Grigoriev I.V."/>
            <person name="Hibbett D."/>
            <person name="Nagy L.G."/>
            <person name="Martin F.M."/>
        </authorList>
    </citation>
    <scope>NUCLEOTIDE SEQUENCE</scope>
    <source>
        <strain evidence="5">UH-Tt-Lm1</strain>
    </source>
</reference>
<evidence type="ECO:0000313" key="5">
    <source>
        <dbReference type="EMBL" id="KAF9788259.1"/>
    </source>
</evidence>
<reference evidence="5" key="1">
    <citation type="journal article" date="2020" name="Nat. Commun.">
        <title>Large-scale genome sequencing of mycorrhizal fungi provides insights into the early evolution of symbiotic traits.</title>
        <authorList>
            <person name="Miyauchi S."/>
            <person name="Kiss E."/>
            <person name="Kuo A."/>
            <person name="Drula E."/>
            <person name="Kohler A."/>
            <person name="Sanchez-Garcia M."/>
            <person name="Morin E."/>
            <person name="Andreopoulos B."/>
            <person name="Barry K.W."/>
            <person name="Bonito G."/>
            <person name="Buee M."/>
            <person name="Carver A."/>
            <person name="Chen C."/>
            <person name="Cichocki N."/>
            <person name="Clum A."/>
            <person name="Culley D."/>
            <person name="Crous P.W."/>
            <person name="Fauchery L."/>
            <person name="Girlanda M."/>
            <person name="Hayes R.D."/>
            <person name="Keri Z."/>
            <person name="LaButti K."/>
            <person name="Lipzen A."/>
            <person name="Lombard V."/>
            <person name="Magnuson J."/>
            <person name="Maillard F."/>
            <person name="Murat C."/>
            <person name="Nolan M."/>
            <person name="Ohm R.A."/>
            <person name="Pangilinan J."/>
            <person name="Pereira M.F."/>
            <person name="Perotto S."/>
            <person name="Peter M."/>
            <person name="Pfister S."/>
            <person name="Riley R."/>
            <person name="Sitrit Y."/>
            <person name="Stielow J.B."/>
            <person name="Szollosi G."/>
            <person name="Zifcakova L."/>
            <person name="Stursova M."/>
            <person name="Spatafora J.W."/>
            <person name="Tedersoo L."/>
            <person name="Vaario L.M."/>
            <person name="Yamada A."/>
            <person name="Yan M."/>
            <person name="Wang P."/>
            <person name="Xu J."/>
            <person name="Bruns T."/>
            <person name="Baldrian P."/>
            <person name="Vilgalys R."/>
            <person name="Dunand C."/>
            <person name="Henrissat B."/>
            <person name="Grigoriev I.V."/>
            <person name="Hibbett D."/>
            <person name="Nagy L.G."/>
            <person name="Martin F.M."/>
        </authorList>
    </citation>
    <scope>NUCLEOTIDE SEQUENCE</scope>
    <source>
        <strain evidence="5">UH-Tt-Lm1</strain>
    </source>
</reference>
<dbReference type="InterPro" id="IPR001313">
    <property type="entry name" value="Pumilio_RNA-bd_rpt"/>
</dbReference>
<evidence type="ECO:0000256" key="2">
    <source>
        <dbReference type="ARBA" id="ARBA00022884"/>
    </source>
</evidence>
<dbReference type="Pfam" id="PF08144">
    <property type="entry name" value="CPL"/>
    <property type="match status" value="1"/>
</dbReference>
<evidence type="ECO:0000256" key="3">
    <source>
        <dbReference type="SAM" id="MobiDB-lite"/>
    </source>
</evidence>
<proteinExistence type="predicted"/>
<keyword evidence="6" id="KW-1185">Reference proteome</keyword>
<dbReference type="InterPro" id="IPR012959">
    <property type="entry name" value="CPL_dom"/>
</dbReference>
<feature type="region of interest" description="Disordered" evidence="3">
    <location>
        <begin position="1"/>
        <end position="78"/>
    </location>
</feature>
<feature type="compositionally biased region" description="Acidic residues" evidence="3">
    <location>
        <begin position="55"/>
        <end position="75"/>
    </location>
</feature>
<dbReference type="InterPro" id="IPR011989">
    <property type="entry name" value="ARM-like"/>
</dbReference>
<dbReference type="PROSITE" id="PS50303">
    <property type="entry name" value="PUM_HD"/>
    <property type="match status" value="1"/>
</dbReference>
<dbReference type="InterPro" id="IPR016024">
    <property type="entry name" value="ARM-type_fold"/>
</dbReference>
<dbReference type="Proteomes" id="UP000736335">
    <property type="component" value="Unassembled WGS sequence"/>
</dbReference>
<comment type="caution">
    <text evidence="5">The sequence shown here is derived from an EMBL/GenBank/DDBJ whole genome shotgun (WGS) entry which is preliminary data.</text>
</comment>
<dbReference type="GO" id="GO:0006417">
    <property type="term" value="P:regulation of translation"/>
    <property type="evidence" value="ECO:0007669"/>
    <property type="project" value="TreeGrafter"/>
</dbReference>
<evidence type="ECO:0000259" key="4">
    <source>
        <dbReference type="PROSITE" id="PS50303"/>
    </source>
</evidence>
<feature type="domain" description="PUM-HD" evidence="4">
    <location>
        <begin position="118"/>
        <end position="509"/>
    </location>
</feature>
<keyword evidence="2" id="KW-0694">RNA-binding</keyword>
<evidence type="ECO:0000256" key="1">
    <source>
        <dbReference type="ARBA" id="ARBA00022737"/>
    </source>
</evidence>
<evidence type="ECO:0000313" key="6">
    <source>
        <dbReference type="Proteomes" id="UP000736335"/>
    </source>
</evidence>
<dbReference type="GO" id="GO:0005730">
    <property type="term" value="C:nucleolus"/>
    <property type="evidence" value="ECO:0007669"/>
    <property type="project" value="TreeGrafter"/>
</dbReference>
<dbReference type="AlphaFoldDB" id="A0A9P6HJL7"/>
<dbReference type="PANTHER" id="PTHR13389">
    <property type="entry name" value="PUMILIO HOMOLOG 3"/>
    <property type="match status" value="1"/>
</dbReference>
<dbReference type="GO" id="GO:0003729">
    <property type="term" value="F:mRNA binding"/>
    <property type="evidence" value="ECO:0007669"/>
    <property type="project" value="TreeGrafter"/>
</dbReference>
<dbReference type="OrthoDB" id="497380at2759"/>
<dbReference type="EMBL" id="WIUZ02000004">
    <property type="protein sequence ID" value="KAF9788259.1"/>
    <property type="molecule type" value="Genomic_DNA"/>
</dbReference>
<feature type="compositionally biased region" description="Basic and acidic residues" evidence="3">
    <location>
        <begin position="24"/>
        <end position="40"/>
    </location>
</feature>
<protein>
    <submittedName>
        <fullName evidence="5">ARM repeat-containing protein</fullName>
    </submittedName>
</protein>
<keyword evidence="1" id="KW-0677">Repeat</keyword>
<organism evidence="5 6">
    <name type="scientific">Thelephora terrestris</name>
    <dbReference type="NCBI Taxonomy" id="56493"/>
    <lineage>
        <taxon>Eukaryota</taxon>
        <taxon>Fungi</taxon>
        <taxon>Dikarya</taxon>
        <taxon>Basidiomycota</taxon>
        <taxon>Agaricomycotina</taxon>
        <taxon>Agaricomycetes</taxon>
        <taxon>Thelephorales</taxon>
        <taxon>Thelephoraceae</taxon>
        <taxon>Thelephora</taxon>
    </lineage>
</organism>
<name>A0A9P6HJL7_9AGAM</name>
<dbReference type="SUPFAM" id="SSF48371">
    <property type="entry name" value="ARM repeat"/>
    <property type="match status" value="1"/>
</dbReference>
<accession>A0A9P6HJL7</accession>
<dbReference type="Gene3D" id="1.25.10.10">
    <property type="entry name" value="Leucine-rich Repeat Variant"/>
    <property type="match status" value="2"/>
</dbReference>
<sequence length="658" mass="72806">MTSGGRPSKKRAAPSQIGPKSKRVHSEKPRKKDEKPDAVKRSKPVTLLRTQDSDISSDGEGEGSSEEENAELADDGEGKLDVQVKDPNAAREAHKAQKILLDQRKASKPHAALLQDAKRIWSLARQKNMGSGRKKHITDLMNTVRGHVKDIVFKHDASRIIQTIVRWGGPSERNEIATELKGSFKELSESKYSKFLVTKLIRYCPSQRTSILGELRGRVLRLLLHREASTVIADAFELYANAYERSLLVRDFYGKEAALFFSSTIGSDADKEKAKKGLKGVLEDATPEQRTRILNATKETIMTILNNPEKGSVTHAVVHRALWEYLSSLAELENEAEREKSWKDIFEACQDVLAEMVHTKDGSRLVREFIARGSAKDRKQIVKGIKPYVERMSQEEHAQLVLFSAFDIIDDTKLVSKSLVSELTAAAPTIWKSTHGRRSLLYLIAPRSRRYFTPAQIATMAETDATKAQTSKKDDSVRVTEIRKAASEPLLEFVARHGKEVALDTGGSLLVLEILLQTDGDQTAAIQTLLELIAAPYPSPSHPIDSSHVARLYKTLLQGGHFDHSSKSITKASSSFSPSSFASAFLVVVGPDVTVAMAQGNGAFVIAELCSRTSAEGTGEEKALLRMWFAEEVRKSIRDKELKGKSVLLESIDTLLSV</sequence>